<feature type="transmembrane region" description="Helical" evidence="1">
    <location>
        <begin position="165"/>
        <end position="187"/>
    </location>
</feature>
<dbReference type="PANTHER" id="PTHR11683:SF12">
    <property type="entry name" value="M6, ISOFORM F"/>
    <property type="match status" value="1"/>
</dbReference>
<name>A0A0L8GUB5_OCTBM</name>
<dbReference type="PANTHER" id="PTHR11683">
    <property type="entry name" value="MYELIN PROTEOLIPID"/>
    <property type="match status" value="1"/>
</dbReference>
<feature type="transmembrane region" description="Helical" evidence="1">
    <location>
        <begin position="94"/>
        <end position="119"/>
    </location>
</feature>
<evidence type="ECO:0000256" key="1">
    <source>
        <dbReference type="SAM" id="Phobius"/>
    </source>
</evidence>
<dbReference type="EMBL" id="KQ420468">
    <property type="protein sequence ID" value="KOF80190.1"/>
    <property type="molecule type" value="Genomic_DNA"/>
</dbReference>
<accession>A0A0L8GUB5</accession>
<dbReference type="AlphaFoldDB" id="A0A0L8GUB5"/>
<organism evidence="2">
    <name type="scientific">Octopus bimaculoides</name>
    <name type="common">California two-spotted octopus</name>
    <dbReference type="NCBI Taxonomy" id="37653"/>
    <lineage>
        <taxon>Eukaryota</taxon>
        <taxon>Metazoa</taxon>
        <taxon>Spiralia</taxon>
        <taxon>Lophotrochozoa</taxon>
        <taxon>Mollusca</taxon>
        <taxon>Cephalopoda</taxon>
        <taxon>Coleoidea</taxon>
        <taxon>Octopodiformes</taxon>
        <taxon>Octopoda</taxon>
        <taxon>Incirrata</taxon>
        <taxon>Octopodidae</taxon>
        <taxon>Octopus</taxon>
    </lineage>
</organism>
<gene>
    <name evidence="2" type="ORF">OCBIM_22028308mg</name>
</gene>
<dbReference type="InterPro" id="IPR001614">
    <property type="entry name" value="Myelin_PLP"/>
</dbReference>
<keyword evidence="1" id="KW-0812">Transmembrane</keyword>
<keyword evidence="1" id="KW-0472">Membrane</keyword>
<protein>
    <submittedName>
        <fullName evidence="2">Uncharacterized protein</fullName>
    </submittedName>
</protein>
<dbReference type="GO" id="GO:0031175">
    <property type="term" value="P:neuron projection development"/>
    <property type="evidence" value="ECO:0007669"/>
    <property type="project" value="TreeGrafter"/>
</dbReference>
<dbReference type="OrthoDB" id="9993736at2759"/>
<sequence length="220" mass="24942">MGHFHCLVRQWGISTVWYGNGAFPLYGKASGHFHSMVRHQGISTLWYGIRAFPLSGTASGHFHCLVRHQGISTVWYGIRAFPLSGMASWHFHSLVLFLAYFLAVIWVAASSLAVMPLLVSTFILSTDFKKGDCIELKYYGLNKTICEPELEMFLKDGKELFTCYIFTYVSAVLVTISMIHFLIAVSANYTHLKDSRFATYNAYETEDVRNSKHSILDTNM</sequence>
<proteinExistence type="predicted"/>
<dbReference type="Pfam" id="PF01275">
    <property type="entry name" value="Myelin_PLP"/>
    <property type="match status" value="1"/>
</dbReference>
<keyword evidence="1" id="KW-1133">Transmembrane helix</keyword>
<dbReference type="GO" id="GO:0005886">
    <property type="term" value="C:plasma membrane"/>
    <property type="evidence" value="ECO:0007669"/>
    <property type="project" value="TreeGrafter"/>
</dbReference>
<reference evidence="2" key="1">
    <citation type="submission" date="2015-07" db="EMBL/GenBank/DDBJ databases">
        <title>MeaNS - Measles Nucleotide Surveillance Program.</title>
        <authorList>
            <person name="Tran T."/>
            <person name="Druce J."/>
        </authorList>
    </citation>
    <scope>NUCLEOTIDE SEQUENCE</scope>
    <source>
        <strain evidence="2">UCB-OBI-ISO-001</strain>
        <tissue evidence="2">Gonad</tissue>
    </source>
</reference>
<evidence type="ECO:0000313" key="2">
    <source>
        <dbReference type="EMBL" id="KOF80190.1"/>
    </source>
</evidence>